<sequence>MTELARLDYNKEIGFCCFHDNIHRRNICCTRAHLLFEDCPKYRHSWLLLVATLPKQVTLKVPLISK</sequence>
<protein>
    <submittedName>
        <fullName evidence="1">Uncharacterized protein</fullName>
    </submittedName>
</protein>
<organism evidence="1">
    <name type="scientific">Solanum chilense</name>
    <name type="common">Tomato</name>
    <name type="synonym">Lycopersicon chilense</name>
    <dbReference type="NCBI Taxonomy" id="4083"/>
    <lineage>
        <taxon>Eukaryota</taxon>
        <taxon>Viridiplantae</taxon>
        <taxon>Streptophyta</taxon>
        <taxon>Embryophyta</taxon>
        <taxon>Tracheophyta</taxon>
        <taxon>Spermatophyta</taxon>
        <taxon>Magnoliopsida</taxon>
        <taxon>eudicotyledons</taxon>
        <taxon>Gunneridae</taxon>
        <taxon>Pentapetalae</taxon>
        <taxon>asterids</taxon>
        <taxon>lamiids</taxon>
        <taxon>Solanales</taxon>
        <taxon>Solanaceae</taxon>
        <taxon>Solanoideae</taxon>
        <taxon>Solaneae</taxon>
        <taxon>Solanum</taxon>
        <taxon>Solanum subgen. Lycopersicon</taxon>
    </lineage>
</organism>
<proteinExistence type="predicted"/>
<name>A0A6N2CJV4_SOLCI</name>
<gene>
    <name evidence="1" type="ORF">EJD97_000700</name>
</gene>
<reference evidence="1" key="1">
    <citation type="submission" date="2019-05" db="EMBL/GenBank/DDBJ databases">
        <title>The de novo reference genome and transcriptome assemblies of the wild tomato species Solanum chilense.</title>
        <authorList>
            <person name="Stam R."/>
            <person name="Nosenko T."/>
            <person name="Hoerger A.C."/>
            <person name="Stephan W."/>
            <person name="Seidel M.A."/>
            <person name="Kuhn J.M.M."/>
            <person name="Haberer G."/>
            <person name="Tellier A."/>
        </authorList>
    </citation>
    <scope>NUCLEOTIDE SEQUENCE</scope>
    <source>
        <tissue evidence="1">Mature leaves</tissue>
    </source>
</reference>
<comment type="caution">
    <text evidence="1">The sequence shown here is derived from an EMBL/GenBank/DDBJ whole genome shotgun (WGS) entry which is preliminary data.</text>
</comment>
<dbReference type="AlphaFoldDB" id="A0A6N2CJV4"/>
<evidence type="ECO:0000313" key="1">
    <source>
        <dbReference type="EMBL" id="TMX05222.1"/>
    </source>
</evidence>
<dbReference type="EMBL" id="RXGB01000106">
    <property type="protein sequence ID" value="TMX05222.1"/>
    <property type="molecule type" value="Genomic_DNA"/>
</dbReference>
<accession>A0A6N2CJV4</accession>